<keyword evidence="3" id="KW-1133">Transmembrane helix</keyword>
<keyword evidence="7" id="KW-1185">Reference proteome</keyword>
<proteinExistence type="predicted"/>
<dbReference type="GO" id="GO:0012505">
    <property type="term" value="C:endomembrane system"/>
    <property type="evidence" value="ECO:0007669"/>
    <property type="project" value="UniProtKB-SubCell"/>
</dbReference>
<evidence type="ECO:0000256" key="1">
    <source>
        <dbReference type="ARBA" id="ARBA00004127"/>
    </source>
</evidence>
<organism evidence="6 7">
    <name type="scientific">Roseibium marinum</name>
    <dbReference type="NCBI Taxonomy" id="281252"/>
    <lineage>
        <taxon>Bacteria</taxon>
        <taxon>Pseudomonadati</taxon>
        <taxon>Pseudomonadota</taxon>
        <taxon>Alphaproteobacteria</taxon>
        <taxon>Hyphomicrobiales</taxon>
        <taxon>Stappiaceae</taxon>
        <taxon>Roseibium</taxon>
    </lineage>
</organism>
<feature type="domain" description="DUF1232" evidence="5">
    <location>
        <begin position="75"/>
        <end position="109"/>
    </location>
</feature>
<reference evidence="6 7" key="1">
    <citation type="submission" date="2018-01" db="EMBL/GenBank/DDBJ databases">
        <title>Genomic Encyclopedia of Archaeal and Bacterial Type Strains, Phase II (KMG-II): from individual species to whole genera.</title>
        <authorList>
            <person name="Goeker M."/>
        </authorList>
    </citation>
    <scope>NUCLEOTIDE SEQUENCE [LARGE SCALE GENOMIC DNA]</scope>
    <source>
        <strain evidence="6 7">DSM 17023</strain>
    </source>
</reference>
<keyword evidence="4" id="KW-0472">Membrane</keyword>
<gene>
    <name evidence="6" type="ORF">CLV41_10655</name>
</gene>
<evidence type="ECO:0000256" key="2">
    <source>
        <dbReference type="ARBA" id="ARBA00022692"/>
    </source>
</evidence>
<sequence length="136" mass="15097">MLCERKTIAGNDMDTTFEDLGSDPEFLGPEEDQRRTIRKKLLATARKAIRQVPFMEDIVAGYYCAMDPATPVKVRASFIGALAYFVMPIDAVPDFLIAIGFGDDATILLAAIAMIRAHMREDHYQAAREALKDGDL</sequence>
<dbReference type="InterPro" id="IPR010652">
    <property type="entry name" value="DUF1232"/>
</dbReference>
<evidence type="ECO:0000256" key="4">
    <source>
        <dbReference type="ARBA" id="ARBA00023136"/>
    </source>
</evidence>
<keyword evidence="2" id="KW-0812">Transmembrane</keyword>
<name>A0A2S3USA8_9HYPH</name>
<dbReference type="Pfam" id="PF06803">
    <property type="entry name" value="DUF1232"/>
    <property type="match status" value="1"/>
</dbReference>
<dbReference type="AlphaFoldDB" id="A0A2S3USA8"/>
<comment type="subcellular location">
    <subcellularLocation>
        <location evidence="1">Endomembrane system</location>
        <topology evidence="1">Multi-pass membrane protein</topology>
    </subcellularLocation>
</comment>
<dbReference type="Proteomes" id="UP000236959">
    <property type="component" value="Unassembled WGS sequence"/>
</dbReference>
<dbReference type="EMBL" id="PPCN01000006">
    <property type="protein sequence ID" value="POF30443.1"/>
    <property type="molecule type" value="Genomic_DNA"/>
</dbReference>
<evidence type="ECO:0000313" key="6">
    <source>
        <dbReference type="EMBL" id="POF30443.1"/>
    </source>
</evidence>
<evidence type="ECO:0000259" key="5">
    <source>
        <dbReference type="Pfam" id="PF06803"/>
    </source>
</evidence>
<evidence type="ECO:0000313" key="7">
    <source>
        <dbReference type="Proteomes" id="UP000236959"/>
    </source>
</evidence>
<protein>
    <submittedName>
        <fullName evidence="6">Uncharacterized membrane protein YkvA (DUF1232 family)</fullName>
    </submittedName>
</protein>
<evidence type="ECO:0000256" key="3">
    <source>
        <dbReference type="ARBA" id="ARBA00022989"/>
    </source>
</evidence>
<accession>A0A2S3USA8</accession>
<comment type="caution">
    <text evidence="6">The sequence shown here is derived from an EMBL/GenBank/DDBJ whole genome shotgun (WGS) entry which is preliminary data.</text>
</comment>